<feature type="non-terminal residue" evidence="2">
    <location>
        <position position="1"/>
    </location>
</feature>
<dbReference type="EMBL" id="UINC01186048">
    <property type="protein sequence ID" value="SVD98075.1"/>
    <property type="molecule type" value="Genomic_DNA"/>
</dbReference>
<protein>
    <submittedName>
        <fullName evidence="2">Uncharacterized protein</fullName>
    </submittedName>
</protein>
<proteinExistence type="predicted"/>
<reference evidence="2" key="1">
    <citation type="submission" date="2018-05" db="EMBL/GenBank/DDBJ databases">
        <authorList>
            <person name="Lanie J.A."/>
            <person name="Ng W.-L."/>
            <person name="Kazmierczak K.M."/>
            <person name="Andrzejewski T.M."/>
            <person name="Davidsen T.M."/>
            <person name="Wayne K.J."/>
            <person name="Tettelin H."/>
            <person name="Glass J.I."/>
            <person name="Rusch D."/>
            <person name="Podicherti R."/>
            <person name="Tsui H.-C.T."/>
            <person name="Winkler M.E."/>
        </authorList>
    </citation>
    <scope>NUCLEOTIDE SEQUENCE</scope>
</reference>
<gene>
    <name evidence="2" type="ORF">METZ01_LOCUS450929</name>
</gene>
<dbReference type="AlphaFoldDB" id="A0A382ZSP0"/>
<sequence>RGQSPGRRGPRLDRQVPTQSSRPASIPENLPDAVPGLCAAASV</sequence>
<evidence type="ECO:0000313" key="2">
    <source>
        <dbReference type="EMBL" id="SVD98075.1"/>
    </source>
</evidence>
<organism evidence="2">
    <name type="scientific">marine metagenome</name>
    <dbReference type="NCBI Taxonomy" id="408172"/>
    <lineage>
        <taxon>unclassified sequences</taxon>
        <taxon>metagenomes</taxon>
        <taxon>ecological metagenomes</taxon>
    </lineage>
</organism>
<evidence type="ECO:0000256" key="1">
    <source>
        <dbReference type="SAM" id="MobiDB-lite"/>
    </source>
</evidence>
<feature type="non-terminal residue" evidence="2">
    <location>
        <position position="43"/>
    </location>
</feature>
<feature type="region of interest" description="Disordered" evidence="1">
    <location>
        <begin position="1"/>
        <end position="35"/>
    </location>
</feature>
<accession>A0A382ZSP0</accession>
<name>A0A382ZSP0_9ZZZZ</name>